<keyword evidence="1" id="KW-0732">Signal</keyword>
<feature type="region of interest" description="Disordered" evidence="3">
    <location>
        <begin position="44"/>
        <end position="72"/>
    </location>
</feature>
<dbReference type="Proteomes" id="UP001589627">
    <property type="component" value="Unassembled WGS sequence"/>
</dbReference>
<dbReference type="InterPro" id="IPR006558">
    <property type="entry name" value="LamG-like"/>
</dbReference>
<evidence type="ECO:0000256" key="1">
    <source>
        <dbReference type="ARBA" id="ARBA00022729"/>
    </source>
</evidence>
<proteinExistence type="predicted"/>
<name>A0ABV5Y8U6_9ACTN</name>
<dbReference type="Pfam" id="PF13385">
    <property type="entry name" value="Laminin_G_3"/>
    <property type="match status" value="3"/>
</dbReference>
<keyword evidence="2" id="KW-1015">Disulfide bond</keyword>
<dbReference type="Gene3D" id="2.60.120.200">
    <property type="match status" value="3"/>
</dbReference>
<feature type="region of interest" description="Disordered" evidence="3">
    <location>
        <begin position="490"/>
        <end position="515"/>
    </location>
</feature>
<feature type="region of interest" description="Disordered" evidence="3">
    <location>
        <begin position="1269"/>
        <end position="1288"/>
    </location>
</feature>
<dbReference type="PANTHER" id="PTHR46943:SF1">
    <property type="entry name" value="PENTRAXIN-RELATED PROTEIN PTX3"/>
    <property type="match status" value="1"/>
</dbReference>
<evidence type="ECO:0000259" key="4">
    <source>
        <dbReference type="SMART" id="SM00560"/>
    </source>
</evidence>
<organism evidence="5 6">
    <name type="scientific">Actinoallomurus acaciae</name>
    <dbReference type="NCBI Taxonomy" id="502577"/>
    <lineage>
        <taxon>Bacteria</taxon>
        <taxon>Bacillati</taxon>
        <taxon>Actinomycetota</taxon>
        <taxon>Actinomycetes</taxon>
        <taxon>Streptosporangiales</taxon>
        <taxon>Thermomonosporaceae</taxon>
        <taxon>Actinoallomurus</taxon>
    </lineage>
</organism>
<comment type="caution">
    <text evidence="5">The sequence shown here is derived from an EMBL/GenBank/DDBJ whole genome shotgun (WGS) entry which is preliminary data.</text>
</comment>
<accession>A0ABV5Y8U6</accession>
<dbReference type="PANTHER" id="PTHR46943">
    <property type="entry name" value="PENTRAXIN-RELATED PROTEIN PTX3"/>
    <property type="match status" value="1"/>
</dbReference>
<keyword evidence="6" id="KW-1185">Reference proteome</keyword>
<dbReference type="SUPFAM" id="SSF49899">
    <property type="entry name" value="Concanavalin A-like lectins/glucanases"/>
    <property type="match status" value="3"/>
</dbReference>
<dbReference type="EMBL" id="JBHLZP010000017">
    <property type="protein sequence ID" value="MFB9831448.1"/>
    <property type="molecule type" value="Genomic_DNA"/>
</dbReference>
<gene>
    <name evidence="5" type="ORF">ACFFNX_04515</name>
</gene>
<dbReference type="SMART" id="SM00560">
    <property type="entry name" value="LamGL"/>
    <property type="match status" value="3"/>
</dbReference>
<feature type="domain" description="LamG-like jellyroll fold" evidence="4">
    <location>
        <begin position="789"/>
        <end position="930"/>
    </location>
</feature>
<reference evidence="5 6" key="1">
    <citation type="submission" date="2024-09" db="EMBL/GenBank/DDBJ databases">
        <authorList>
            <person name="Sun Q."/>
            <person name="Mori K."/>
        </authorList>
    </citation>
    <scope>NUCLEOTIDE SEQUENCE [LARGE SCALE GENOMIC DNA]</scope>
    <source>
        <strain evidence="5 6">TBRC 0563</strain>
    </source>
</reference>
<evidence type="ECO:0000256" key="3">
    <source>
        <dbReference type="SAM" id="MobiDB-lite"/>
    </source>
</evidence>
<protein>
    <submittedName>
        <fullName evidence="5">LamG domain-containing protein</fullName>
    </submittedName>
</protein>
<dbReference type="InterPro" id="IPR042837">
    <property type="entry name" value="PTX3"/>
</dbReference>
<dbReference type="InterPro" id="IPR013320">
    <property type="entry name" value="ConA-like_dom_sf"/>
</dbReference>
<evidence type="ECO:0000256" key="2">
    <source>
        <dbReference type="ARBA" id="ARBA00023157"/>
    </source>
</evidence>
<feature type="domain" description="LamG-like jellyroll fold" evidence="4">
    <location>
        <begin position="1020"/>
        <end position="1159"/>
    </location>
</feature>
<feature type="domain" description="LamG-like jellyroll fold" evidence="4">
    <location>
        <begin position="1227"/>
        <end position="1381"/>
    </location>
</feature>
<sequence length="1397" mass="147608">MTRWRRPDGSYHPGGRPFRRLRASLIATALAAALTSTVASTVPAQAASGSGDPSVRAGESAALKQARTSDKPVEVGALRGEAREVYAQPDGTFEAVEHLRPVRTRQGGKWVDIDTTLHKHDDGTVSPAASTVDLAFSGGGTGPMATMVKAGRKLSFSWPGTLPAPELSGATATYKDVIDGVDLQLNADNDGFSDLLVVKTREAAQDPKLAQLKFTTAAAGVSLAEDEAGGLKATDVGGGGVVFEAPQPMMWDSTTGSAAPKATKSMAAAAGDLADGGEGSSHRAPIDVQVSSDAVTLTPDQTMLADPATTFPVYIDPVYKTVKDSAWLMVSSGGWKDYDFKTDEGMGFCPYDYTSSCGSHHTKRLFYRMPTSGFGGKTILSAEFQVKETFAPSCETRSVELWKTKAFGTSSTWDSTKDNWLENLDHQVTAKGYSGCPAGDVIFDATKAMKEAAAGGWSTLTLGLKATTEDSQLAWKRFADDAYLRVHYNTPPPQPKMTNLTSSPGGACKGPSSPAKVNMPPKAYAVLTDPDTEDAGKVRGQFQAAWDDGTGWAQRWTSDLTSAKASGSTFTATLPSTIPENTVIEWHVRAYDGTSYSPWSYAGNATGCYFLYDHTVPAAPTITSNATDGYPESNPDDENDPWYDGVGRYGKFTLTPADSDVTKYQWGVNEDPSSAHETVTTAGAPVTIDVMPQTAGPNYLSVKAIDTSGNASATATYYFRVKAGADAKATYALDEPIDSTQIKDTGGDNPADVHGGVTLGVDGITKTGMELNGTDGYAATSSPLLDTTKSFAVSAWARLTATKPDHAGIIATQAGAQKSGFELYYSSALDRWAFNRYVSDTADAAIVRATPSTAPQGGEWTHLLGVYDAVAKTLSLYVNGTLAQTVAYTTPWNATGGLQIGAGSYGAVPGSFFSGDVDDVRVFDRVVTSEEARVLATQRPVVGARWKLNDAAAAVRPATAYWKLDEAAGAARAEDTMGTYPAGAHGGVTFGATGKAGKAVQLNGSTGYLATSGPVVDTTKSFSVSAWAKLTAKSATPVVVSQEGSEGSAFALYYSSNYDRWIFNMQTPDSDTPTYVRAQSTQPPTLNSWTHLAGVYDAETQQIRLYVDGKLQQTVDQPNSWDSTGPLDLGRFKSKGAYTSYFNGVLDDVRVFDQPINDSEAAQLAGGAPTSVTTSADDTVYGHHVTLFGNAFVDQGAGLIGSPPGGLVLDGDGDYAATADPVVRTDQSFTVGGWVETAGRPTRDAAVFSQEGDVNSGFTLRYHPDGTDPAAGGYQIDMPDKDASSGVTHQLADSNSFQSDGSGWDHVAIVYDAFTDMMSLYVNGDLTETADGVVSYRANTLAFNAMKAFQIGRTKTDGNYGEYWPGVIDDVWAFNGVLDQDQLAKLSGGLEYPTNDL</sequence>
<evidence type="ECO:0000313" key="6">
    <source>
        <dbReference type="Proteomes" id="UP001589627"/>
    </source>
</evidence>
<evidence type="ECO:0000313" key="5">
    <source>
        <dbReference type="EMBL" id="MFB9831448.1"/>
    </source>
</evidence>